<evidence type="ECO:0000313" key="9">
    <source>
        <dbReference type="Proteomes" id="UP001314635"/>
    </source>
</evidence>
<keyword evidence="6" id="KW-0408">Iron</keyword>
<keyword evidence="3" id="KW-0847">Vitamin C</keyword>
<evidence type="ECO:0000256" key="2">
    <source>
        <dbReference type="ARBA" id="ARBA00022723"/>
    </source>
</evidence>
<evidence type="ECO:0000313" key="8">
    <source>
        <dbReference type="EMBL" id="MBR1140656.1"/>
    </source>
</evidence>
<gene>
    <name evidence="8" type="ORF">JQ619_33375</name>
</gene>
<name>A0ABS5GJA1_9BRAD</name>
<evidence type="ECO:0000256" key="1">
    <source>
        <dbReference type="ARBA" id="ARBA00001961"/>
    </source>
</evidence>
<dbReference type="PROSITE" id="PS51471">
    <property type="entry name" value="FE2OG_OXY"/>
    <property type="match status" value="1"/>
</dbReference>
<evidence type="ECO:0000256" key="5">
    <source>
        <dbReference type="ARBA" id="ARBA00023002"/>
    </source>
</evidence>
<keyword evidence="2" id="KW-0479">Metal-binding</keyword>
<reference evidence="9" key="1">
    <citation type="journal article" date="2021" name="ISME J.">
        <title>Evolutionary origin and ecological implication of a unique nif island in free-living Bradyrhizobium lineages.</title>
        <authorList>
            <person name="Tao J."/>
        </authorList>
    </citation>
    <scope>NUCLEOTIDE SEQUENCE [LARGE SCALE GENOMIC DNA]</scope>
    <source>
        <strain evidence="9">SZCCT0094</strain>
    </source>
</reference>
<dbReference type="InterPro" id="IPR006620">
    <property type="entry name" value="Pro_4_hyd_alph"/>
</dbReference>
<comment type="caution">
    <text evidence="8">The sequence shown here is derived from an EMBL/GenBank/DDBJ whole genome shotgun (WGS) entry which is preliminary data.</text>
</comment>
<dbReference type="SUPFAM" id="SSF51197">
    <property type="entry name" value="Clavaminate synthase-like"/>
    <property type="match status" value="1"/>
</dbReference>
<comment type="cofactor">
    <cofactor evidence="1">
        <name>L-ascorbate</name>
        <dbReference type="ChEBI" id="CHEBI:38290"/>
    </cofactor>
</comment>
<dbReference type="RefSeq" id="WP_172243370.1">
    <property type="nucleotide sequence ID" value="NZ_JABFDP010000050.1"/>
</dbReference>
<dbReference type="Pfam" id="PF13640">
    <property type="entry name" value="2OG-FeII_Oxy_3"/>
    <property type="match status" value="1"/>
</dbReference>
<sequence length="193" mass="22423">MTELTWRVENIETIANFLSAAECDDYVSCGEAIGFKDAPISTSMGMIMAKDVRNNERVMVDDRDRTQALYQRLAGHLAPSFQHRWQPVGLNERLRLYRYDVGQKFDWHRDGHFARDNGERSQFTFLIYLNDDFEGGATSFCDDTGLMPDGPLRVTPEKGMALLFHHPIMHRGDRVTRGRKYVLRTDVMYRRIK</sequence>
<dbReference type="SMART" id="SM00702">
    <property type="entry name" value="P4Hc"/>
    <property type="match status" value="1"/>
</dbReference>
<dbReference type="EMBL" id="JAFCLK010000045">
    <property type="protein sequence ID" value="MBR1140656.1"/>
    <property type="molecule type" value="Genomic_DNA"/>
</dbReference>
<keyword evidence="9" id="KW-1185">Reference proteome</keyword>
<evidence type="ECO:0000259" key="7">
    <source>
        <dbReference type="PROSITE" id="PS51471"/>
    </source>
</evidence>
<proteinExistence type="predicted"/>
<dbReference type="InterPro" id="IPR045054">
    <property type="entry name" value="P4HA-like"/>
</dbReference>
<evidence type="ECO:0000256" key="3">
    <source>
        <dbReference type="ARBA" id="ARBA00022896"/>
    </source>
</evidence>
<dbReference type="PANTHER" id="PTHR10869">
    <property type="entry name" value="PROLYL 4-HYDROXYLASE ALPHA SUBUNIT"/>
    <property type="match status" value="1"/>
</dbReference>
<dbReference type="Proteomes" id="UP001314635">
    <property type="component" value="Unassembled WGS sequence"/>
</dbReference>
<feature type="domain" description="Fe2OG dioxygenase" evidence="7">
    <location>
        <begin position="90"/>
        <end position="189"/>
    </location>
</feature>
<dbReference type="PANTHER" id="PTHR10869:SF246">
    <property type="entry name" value="TRANSMEMBRANE PROLYL 4-HYDROXYLASE"/>
    <property type="match status" value="1"/>
</dbReference>
<protein>
    <submittedName>
        <fullName evidence="8">2OG-Fe(II) oxygenase</fullName>
    </submittedName>
</protein>
<keyword evidence="5" id="KW-0560">Oxidoreductase</keyword>
<dbReference type="InterPro" id="IPR044862">
    <property type="entry name" value="Pro_4_hyd_alph_FE2OG_OXY"/>
</dbReference>
<evidence type="ECO:0000256" key="4">
    <source>
        <dbReference type="ARBA" id="ARBA00022964"/>
    </source>
</evidence>
<organism evidence="8 9">
    <name type="scientific">Bradyrhizobium denitrificans</name>
    <dbReference type="NCBI Taxonomy" id="2734912"/>
    <lineage>
        <taxon>Bacteria</taxon>
        <taxon>Pseudomonadati</taxon>
        <taxon>Pseudomonadota</taxon>
        <taxon>Alphaproteobacteria</taxon>
        <taxon>Hyphomicrobiales</taxon>
        <taxon>Nitrobacteraceae</taxon>
        <taxon>Bradyrhizobium</taxon>
    </lineage>
</organism>
<dbReference type="Gene3D" id="2.60.120.620">
    <property type="entry name" value="q2cbj1_9rhob like domain"/>
    <property type="match status" value="1"/>
</dbReference>
<evidence type="ECO:0000256" key="6">
    <source>
        <dbReference type="ARBA" id="ARBA00023004"/>
    </source>
</evidence>
<accession>A0ABS5GJA1</accession>
<keyword evidence="4" id="KW-0223">Dioxygenase</keyword>
<dbReference type="InterPro" id="IPR005123">
    <property type="entry name" value="Oxoglu/Fe-dep_dioxygenase_dom"/>
</dbReference>